<evidence type="ECO:0000313" key="11">
    <source>
        <dbReference type="EMBL" id="OOR89582.1"/>
    </source>
</evidence>
<dbReference type="AlphaFoldDB" id="A0A1T0A1E8"/>
<evidence type="ECO:0000256" key="5">
    <source>
        <dbReference type="ARBA" id="ARBA00022576"/>
    </source>
</evidence>
<dbReference type="OrthoDB" id="9809616at2"/>
<feature type="modified residue" description="N6-(pyridoxal phosphate)lysine" evidence="9">
    <location>
        <position position="223"/>
    </location>
</feature>
<reference evidence="12 14" key="2">
    <citation type="submission" date="2018-06" db="EMBL/GenBank/DDBJ databases">
        <authorList>
            <consortium name="Pathogen Informatics"/>
            <person name="Doyle S."/>
        </authorList>
    </citation>
    <scope>NUCLEOTIDE SEQUENCE [LARGE SCALE GENOMIC DNA]</scope>
    <source>
        <strain evidence="12 14">NCTC10293</strain>
    </source>
</reference>
<gene>
    <name evidence="9 12" type="primary">hisC</name>
    <name evidence="11" type="ORF">B0181_06310</name>
    <name evidence="12" type="ORF">NCTC10293_00593</name>
</gene>
<keyword evidence="9" id="KW-0028">Amino-acid biosynthesis</keyword>
<evidence type="ECO:0000256" key="9">
    <source>
        <dbReference type="HAMAP-Rule" id="MF_01023"/>
    </source>
</evidence>
<keyword evidence="5 9" id="KW-0032">Aminotransferase</keyword>
<evidence type="ECO:0000256" key="3">
    <source>
        <dbReference type="ARBA" id="ARBA00007970"/>
    </source>
</evidence>
<keyword evidence="9" id="KW-0368">Histidine biosynthesis</keyword>
<comment type="catalytic activity">
    <reaction evidence="8 9">
        <text>L-histidinol phosphate + 2-oxoglutarate = 3-(imidazol-4-yl)-2-oxopropyl phosphate + L-glutamate</text>
        <dbReference type="Rhea" id="RHEA:23744"/>
        <dbReference type="ChEBI" id="CHEBI:16810"/>
        <dbReference type="ChEBI" id="CHEBI:29985"/>
        <dbReference type="ChEBI" id="CHEBI:57766"/>
        <dbReference type="ChEBI" id="CHEBI:57980"/>
        <dbReference type="EC" id="2.6.1.9"/>
    </reaction>
</comment>
<dbReference type="InterPro" id="IPR005861">
    <property type="entry name" value="HisP_aminotrans"/>
</dbReference>
<reference evidence="11 13" key="1">
    <citation type="submission" date="2017-02" db="EMBL/GenBank/DDBJ databases">
        <title>Draft genome sequence of Moraxella caviae CCUG 355 type strain.</title>
        <authorList>
            <person name="Engstrom-Jakobsson H."/>
            <person name="Salva-Serra F."/>
            <person name="Thorell K."/>
            <person name="Gonzales-Siles L."/>
            <person name="Karlsson R."/>
            <person name="Boulund F."/>
            <person name="Engstrand L."/>
            <person name="Moore E."/>
        </authorList>
    </citation>
    <scope>NUCLEOTIDE SEQUENCE [LARGE SCALE GENOMIC DNA]</scope>
    <source>
        <strain evidence="11 13">CCUG 355</strain>
    </source>
</reference>
<dbReference type="Proteomes" id="UP000255279">
    <property type="component" value="Unassembled WGS sequence"/>
</dbReference>
<dbReference type="PANTHER" id="PTHR43643:SF3">
    <property type="entry name" value="HISTIDINOL-PHOSPHATE AMINOTRANSFERASE"/>
    <property type="match status" value="1"/>
</dbReference>
<dbReference type="STRING" id="34060.B0181_06310"/>
<dbReference type="EC" id="2.6.1.9" evidence="9"/>
<evidence type="ECO:0000259" key="10">
    <source>
        <dbReference type="Pfam" id="PF00155"/>
    </source>
</evidence>
<dbReference type="NCBIfam" id="TIGR01141">
    <property type="entry name" value="hisC"/>
    <property type="match status" value="1"/>
</dbReference>
<evidence type="ECO:0000313" key="14">
    <source>
        <dbReference type="Proteomes" id="UP000255279"/>
    </source>
</evidence>
<evidence type="ECO:0000256" key="8">
    <source>
        <dbReference type="ARBA" id="ARBA00047481"/>
    </source>
</evidence>
<dbReference type="SUPFAM" id="SSF53383">
    <property type="entry name" value="PLP-dependent transferases"/>
    <property type="match status" value="1"/>
</dbReference>
<evidence type="ECO:0000256" key="1">
    <source>
        <dbReference type="ARBA" id="ARBA00001933"/>
    </source>
</evidence>
<keyword evidence="13" id="KW-1185">Reference proteome</keyword>
<evidence type="ECO:0000256" key="2">
    <source>
        <dbReference type="ARBA" id="ARBA00005011"/>
    </source>
</evidence>
<dbReference type="Proteomes" id="UP000190435">
    <property type="component" value="Unassembled WGS sequence"/>
</dbReference>
<dbReference type="EMBL" id="UGQE01000001">
    <property type="protein sequence ID" value="STZ10263.1"/>
    <property type="molecule type" value="Genomic_DNA"/>
</dbReference>
<accession>A0A1T0A1E8</accession>
<keyword evidence="7 9" id="KW-0663">Pyridoxal phosphate</keyword>
<dbReference type="UniPathway" id="UPA00031">
    <property type="reaction ID" value="UER00012"/>
</dbReference>
<organism evidence="11 13">
    <name type="scientific">Moraxella caviae</name>
    <dbReference type="NCBI Taxonomy" id="34060"/>
    <lineage>
        <taxon>Bacteria</taxon>
        <taxon>Pseudomonadati</taxon>
        <taxon>Pseudomonadota</taxon>
        <taxon>Gammaproteobacteria</taxon>
        <taxon>Moraxellales</taxon>
        <taxon>Moraxellaceae</taxon>
        <taxon>Moraxella</taxon>
    </lineage>
</organism>
<dbReference type="PROSITE" id="PS00599">
    <property type="entry name" value="AA_TRANSFER_CLASS_2"/>
    <property type="match status" value="1"/>
</dbReference>
<sequence length="366" mass="39994">MTTPTLPNTRLWSDKAKSLSPYVPGEQPKHANLCKLNTNENPFAPSPKAIAAMRAVLDDEAVLRLYPEPESDALRQALADFHGLDIDEVFVGNGSDEVLALVFASFFLKPQPLLTPDIGYSFYPVYADTFGVELQKIPLNADFCIDINDYQAPCGGIIIANPNAPTGVLLSLADIETLARRHSDSVVVIDEAYIDYADDVAAASAVSLIRKYDNLVVTQTFSKSRALAGLRVGMAFANPSLIAALSAMKNSFNSYPLDRVAQAGAAASIADGEYFEQKRLEVIALRAALVNDLNELGFKVLPSSANFVFAAPNHHTLSAKDVFEKLREQGVIVRHWQKERISEYLRITVGTAEQNARLIQVLTQIL</sequence>
<dbReference type="InterPro" id="IPR015424">
    <property type="entry name" value="PyrdxlP-dep_Trfase"/>
</dbReference>
<dbReference type="EMBL" id="MUXU01000038">
    <property type="protein sequence ID" value="OOR89582.1"/>
    <property type="molecule type" value="Genomic_DNA"/>
</dbReference>
<name>A0A1T0A1E8_9GAMM</name>
<dbReference type="Gene3D" id="3.40.640.10">
    <property type="entry name" value="Type I PLP-dependent aspartate aminotransferase-like (Major domain)"/>
    <property type="match status" value="1"/>
</dbReference>
<dbReference type="HAMAP" id="MF_01023">
    <property type="entry name" value="HisC_aminotrans_2"/>
    <property type="match status" value="1"/>
</dbReference>
<comment type="cofactor">
    <cofactor evidence="1 9">
        <name>pyridoxal 5'-phosphate</name>
        <dbReference type="ChEBI" id="CHEBI:597326"/>
    </cofactor>
</comment>
<evidence type="ECO:0000313" key="13">
    <source>
        <dbReference type="Proteomes" id="UP000190435"/>
    </source>
</evidence>
<evidence type="ECO:0000313" key="12">
    <source>
        <dbReference type="EMBL" id="STZ10263.1"/>
    </source>
</evidence>
<dbReference type="GO" id="GO:0000105">
    <property type="term" value="P:L-histidine biosynthetic process"/>
    <property type="evidence" value="ECO:0007669"/>
    <property type="project" value="UniProtKB-UniRule"/>
</dbReference>
<evidence type="ECO:0000256" key="6">
    <source>
        <dbReference type="ARBA" id="ARBA00022679"/>
    </source>
</evidence>
<dbReference type="GO" id="GO:0004400">
    <property type="term" value="F:histidinol-phosphate transaminase activity"/>
    <property type="evidence" value="ECO:0007669"/>
    <property type="project" value="UniProtKB-UniRule"/>
</dbReference>
<feature type="domain" description="Aminotransferase class I/classII large" evidence="10">
    <location>
        <begin position="33"/>
        <end position="362"/>
    </location>
</feature>
<dbReference type="CDD" id="cd00609">
    <property type="entry name" value="AAT_like"/>
    <property type="match status" value="1"/>
</dbReference>
<dbReference type="PANTHER" id="PTHR43643">
    <property type="entry name" value="HISTIDINOL-PHOSPHATE AMINOTRANSFERASE 2"/>
    <property type="match status" value="1"/>
</dbReference>
<protein>
    <recommendedName>
        <fullName evidence="9">Histidinol-phosphate aminotransferase</fullName>
        <ecNumber evidence="9">2.6.1.9</ecNumber>
    </recommendedName>
    <alternativeName>
        <fullName evidence="9">Imidazole acetol-phosphate transaminase</fullName>
    </alternativeName>
</protein>
<comment type="subunit">
    <text evidence="4 9">Homodimer.</text>
</comment>
<dbReference type="GO" id="GO:0030170">
    <property type="term" value="F:pyridoxal phosphate binding"/>
    <property type="evidence" value="ECO:0007669"/>
    <property type="project" value="InterPro"/>
</dbReference>
<dbReference type="InterPro" id="IPR001917">
    <property type="entry name" value="Aminotrans_II_pyridoxalP_BS"/>
</dbReference>
<dbReference type="InterPro" id="IPR015421">
    <property type="entry name" value="PyrdxlP-dep_Trfase_major"/>
</dbReference>
<comment type="pathway">
    <text evidence="2 9">Amino-acid biosynthesis; L-histidine biosynthesis; L-histidine from 5-phospho-alpha-D-ribose 1-diphosphate: step 7/9.</text>
</comment>
<dbReference type="Pfam" id="PF00155">
    <property type="entry name" value="Aminotran_1_2"/>
    <property type="match status" value="1"/>
</dbReference>
<dbReference type="InterPro" id="IPR015422">
    <property type="entry name" value="PyrdxlP-dep_Trfase_small"/>
</dbReference>
<dbReference type="InterPro" id="IPR050106">
    <property type="entry name" value="HistidinolP_aminotransfase"/>
</dbReference>
<keyword evidence="6 9" id="KW-0808">Transferase</keyword>
<proteinExistence type="inferred from homology"/>
<comment type="similarity">
    <text evidence="3 9">Belongs to the class-II pyridoxal-phosphate-dependent aminotransferase family. Histidinol-phosphate aminotransferase subfamily.</text>
</comment>
<dbReference type="Gene3D" id="3.90.1150.10">
    <property type="entry name" value="Aspartate Aminotransferase, domain 1"/>
    <property type="match status" value="1"/>
</dbReference>
<dbReference type="RefSeq" id="WP_078276662.1">
    <property type="nucleotide sequence ID" value="NZ_CAACXO010000076.1"/>
</dbReference>
<dbReference type="InterPro" id="IPR004839">
    <property type="entry name" value="Aminotransferase_I/II_large"/>
</dbReference>
<evidence type="ECO:0000256" key="4">
    <source>
        <dbReference type="ARBA" id="ARBA00011738"/>
    </source>
</evidence>
<evidence type="ECO:0000256" key="7">
    <source>
        <dbReference type="ARBA" id="ARBA00022898"/>
    </source>
</evidence>